<feature type="repeat" description="PPR" evidence="2">
    <location>
        <begin position="170"/>
        <end position="204"/>
    </location>
</feature>
<dbReference type="InterPro" id="IPR033490">
    <property type="entry name" value="LRP130"/>
</dbReference>
<evidence type="ECO:0000313" key="4">
    <source>
        <dbReference type="EMBL" id="KAG8038104.1"/>
    </source>
</evidence>
<evidence type="ECO:0000256" key="1">
    <source>
        <dbReference type="ARBA" id="ARBA00022737"/>
    </source>
</evidence>
<reference evidence="4" key="1">
    <citation type="submission" date="2020-03" db="EMBL/GenBank/DDBJ databases">
        <authorList>
            <person name="Chebbi M.A."/>
            <person name="Drezen J.M."/>
        </authorList>
    </citation>
    <scope>NUCLEOTIDE SEQUENCE</scope>
    <source>
        <tissue evidence="4">Whole body</tissue>
    </source>
</reference>
<evidence type="ECO:0000256" key="2">
    <source>
        <dbReference type="PROSITE-ProRule" id="PRU00708"/>
    </source>
</evidence>
<dbReference type="GO" id="GO:0070129">
    <property type="term" value="P:regulation of mitochondrial translation"/>
    <property type="evidence" value="ECO:0007669"/>
    <property type="project" value="TreeGrafter"/>
</dbReference>
<comment type="caution">
    <text evidence="4">The sequence shown here is derived from an EMBL/GenBank/DDBJ whole genome shotgun (WGS) entry which is preliminary data.</text>
</comment>
<dbReference type="InterPro" id="IPR033443">
    <property type="entry name" value="PROP1-like_PPR_dom"/>
</dbReference>
<dbReference type="Proteomes" id="UP000729913">
    <property type="component" value="Unassembled WGS sequence"/>
</dbReference>
<evidence type="ECO:0000313" key="5">
    <source>
        <dbReference type="Proteomes" id="UP000729913"/>
    </source>
</evidence>
<feature type="repeat" description="PPR" evidence="2">
    <location>
        <begin position="205"/>
        <end position="239"/>
    </location>
</feature>
<gene>
    <name evidence="4" type="ORF">G9C98_006429</name>
</gene>
<dbReference type="EMBL" id="JAAOIC020000044">
    <property type="protein sequence ID" value="KAG8038104.1"/>
    <property type="molecule type" value="Genomic_DNA"/>
</dbReference>
<dbReference type="PROSITE" id="PS51375">
    <property type="entry name" value="PPR"/>
    <property type="match status" value="3"/>
</dbReference>
<proteinExistence type="predicted"/>
<keyword evidence="5" id="KW-1185">Reference proteome</keyword>
<dbReference type="OrthoDB" id="185373at2759"/>
<dbReference type="GO" id="GO:0005634">
    <property type="term" value="C:nucleus"/>
    <property type="evidence" value="ECO:0007669"/>
    <property type="project" value="TreeGrafter"/>
</dbReference>
<sequence length="992" mass="113560">MRPVSKYIIQVIRNGFRLRCPIYQPHFVVTNNSVNYAQNLLRSYGNSPGPVASTVFNENLLNQIDIKLQKGNPIPKKLIERLIVELQNSGKIQNFDAFLVIKSCGKSLMDADAKESIDLVHYLWETLESLDVKLEVSHYNALLDVYLEKDFDFSASEFLSTMIEKSVEPNRVTFQKLIAGCCKKGDIAEVMTLMVDMKSRNLPLTEENFNLLILGHSQAGDMDSAINILAIMKEKGIAPSPDTETALICAYARQGDFKSLNESLKKLAASNVDLGERHYMEIFQSLVINGHLEQAENFLLKMPKEINSDIDISRLIIKLIKMQHTDLALRLLKSTTTIPLRFHARMNIILGSLVKTDTKVEEVILICERIKKDFENEDPFKDAVYFYLFNGINPSLTLEMMKAWFKAGGEIHDHFFWPLLVLESKASNVDGILNVLRSMIEDFKITPSLRTLRDFTIPYLFGSKKEIINRLQPLNISADNIVTAMADRCIIERQVKNAAILLTYHEAKFPTDEEFLQRFVETLNVRNDVKSFVVILRLLYSDSGKMSAAYMDKILRKVIDVVPDYRPSVIISLLQELLVAGLSISPEIAGEIRSYLGNSAEEVEDVIKKLESGELKEVPMSEYNPYLLQRSEASGEIISNSQVYELRNEFNKYVTEQDNERAAVVCKQLLAIGYISAPFYAVAIGVFCDLEDLETAGKYVEQFSEKLPQHNLSFGKGLKFAELLVKNNQFEEAVRFIRRQPVAEDKQAFSRTNIKAVESLLALTANRESLERIFQMIDLLAEKRLLKAPIFPLGIIIESFLEKKEPTKALEVFERAVTEYKCTPNKIKLLQALVLSDDQVNLKRFVDFYNETWGEENTQVCMALVNLSIGKYHLVRKYFQNLGSFISNFQIGFFVDYLEKTKNFEALEEFIEITKRLNGNHTNLYKKVLKVYDKHNNWEGALDLWMKMQENEINPDRDFLFTLKKLLVRHHQQVPFICENSLKSDRGLSRVG</sequence>
<dbReference type="Pfam" id="PF17177">
    <property type="entry name" value="PPR_long"/>
    <property type="match status" value="1"/>
</dbReference>
<dbReference type="InterPro" id="IPR002885">
    <property type="entry name" value="PPR_rpt"/>
</dbReference>
<evidence type="ECO:0000259" key="3">
    <source>
        <dbReference type="Pfam" id="PF17177"/>
    </source>
</evidence>
<feature type="domain" description="PROP1-like PPR" evidence="3">
    <location>
        <begin position="111"/>
        <end position="268"/>
    </location>
</feature>
<dbReference type="AlphaFoldDB" id="A0A8J5V8N1"/>
<keyword evidence="1" id="KW-0677">Repeat</keyword>
<feature type="repeat" description="PPR" evidence="2">
    <location>
        <begin position="921"/>
        <end position="955"/>
    </location>
</feature>
<accession>A0A8J5V8N1</accession>
<name>A0A8J5V8N1_9HYME</name>
<dbReference type="PANTHER" id="PTHR46669:SF1">
    <property type="entry name" value="LEUCINE-RICH PPR MOTIF-CONTAINING PROTEIN, MITOCHONDRIAL"/>
    <property type="match status" value="1"/>
</dbReference>
<dbReference type="GO" id="GO:0005739">
    <property type="term" value="C:mitochondrion"/>
    <property type="evidence" value="ECO:0007669"/>
    <property type="project" value="TreeGrafter"/>
</dbReference>
<protein>
    <recommendedName>
        <fullName evidence="3">PROP1-like PPR domain-containing protein</fullName>
    </recommendedName>
</protein>
<dbReference type="GO" id="GO:0003730">
    <property type="term" value="F:mRNA 3'-UTR binding"/>
    <property type="evidence" value="ECO:0007669"/>
    <property type="project" value="TreeGrafter"/>
</dbReference>
<reference evidence="4" key="2">
    <citation type="submission" date="2021-04" db="EMBL/GenBank/DDBJ databases">
        <title>Genome-wide patterns of bracovirus chromosomal integration into multiple host tissues during parasitism.</title>
        <authorList>
            <person name="Chebbi M.A.C."/>
        </authorList>
    </citation>
    <scope>NUCLEOTIDE SEQUENCE</scope>
    <source>
        <tissue evidence="4">Whole body</tissue>
    </source>
</reference>
<dbReference type="PANTHER" id="PTHR46669">
    <property type="entry name" value="LEUCINE-RICH PPR MOTIF-CONTAINING PROTEIN, MITOCHONDRIAL"/>
    <property type="match status" value="1"/>
</dbReference>
<organism evidence="4 5">
    <name type="scientific">Cotesia typhae</name>
    <dbReference type="NCBI Taxonomy" id="2053667"/>
    <lineage>
        <taxon>Eukaryota</taxon>
        <taxon>Metazoa</taxon>
        <taxon>Ecdysozoa</taxon>
        <taxon>Arthropoda</taxon>
        <taxon>Hexapoda</taxon>
        <taxon>Insecta</taxon>
        <taxon>Pterygota</taxon>
        <taxon>Neoptera</taxon>
        <taxon>Endopterygota</taxon>
        <taxon>Hymenoptera</taxon>
        <taxon>Apocrita</taxon>
        <taxon>Ichneumonoidea</taxon>
        <taxon>Braconidae</taxon>
        <taxon>Microgastrinae</taxon>
        <taxon>Cotesia</taxon>
    </lineage>
</organism>
<dbReference type="NCBIfam" id="TIGR00756">
    <property type="entry name" value="PPR"/>
    <property type="match status" value="1"/>
</dbReference>